<evidence type="ECO:0000256" key="2">
    <source>
        <dbReference type="ARBA" id="ARBA00022723"/>
    </source>
</evidence>
<dbReference type="CDD" id="cd12148">
    <property type="entry name" value="fungal_TF_MHR"/>
    <property type="match status" value="1"/>
</dbReference>
<evidence type="ECO:0000259" key="7">
    <source>
        <dbReference type="SMART" id="SM00906"/>
    </source>
</evidence>
<keyword evidence="6" id="KW-0472">Membrane</keyword>
<keyword evidence="3" id="KW-0238">DNA-binding</keyword>
<dbReference type="GO" id="GO:0008270">
    <property type="term" value="F:zinc ion binding"/>
    <property type="evidence" value="ECO:0007669"/>
    <property type="project" value="InterPro"/>
</dbReference>
<comment type="caution">
    <text evidence="8">The sequence shown here is derived from an EMBL/GenBank/DDBJ whole genome shotgun (WGS) entry which is preliminary data.</text>
</comment>
<dbReference type="GO" id="GO:0003700">
    <property type="term" value="F:DNA-binding transcription factor activity"/>
    <property type="evidence" value="ECO:0007669"/>
    <property type="project" value="InterPro"/>
</dbReference>
<comment type="subcellular location">
    <subcellularLocation>
        <location evidence="1">Nucleus</location>
    </subcellularLocation>
</comment>
<dbReference type="PANTHER" id="PTHR46910:SF3">
    <property type="entry name" value="HALOTOLERANCE PROTEIN 9-RELATED"/>
    <property type="match status" value="1"/>
</dbReference>
<dbReference type="RefSeq" id="XP_013257222.1">
    <property type="nucleotide sequence ID" value="XM_013401768.1"/>
</dbReference>
<dbReference type="PANTHER" id="PTHR46910">
    <property type="entry name" value="TRANSCRIPTION FACTOR PDR1"/>
    <property type="match status" value="1"/>
</dbReference>
<dbReference type="GeneID" id="25283984"/>
<feature type="region of interest" description="Disordered" evidence="5">
    <location>
        <begin position="85"/>
        <end position="112"/>
    </location>
</feature>
<keyword evidence="2" id="KW-0479">Metal-binding</keyword>
<feature type="domain" description="Xylanolytic transcriptional activator regulatory" evidence="7">
    <location>
        <begin position="313"/>
        <end position="385"/>
    </location>
</feature>
<keyword evidence="4" id="KW-0539">Nucleus</keyword>
<evidence type="ECO:0000256" key="1">
    <source>
        <dbReference type="ARBA" id="ARBA00004123"/>
    </source>
</evidence>
<dbReference type="GO" id="GO:0005634">
    <property type="term" value="C:nucleus"/>
    <property type="evidence" value="ECO:0007669"/>
    <property type="project" value="UniProtKB-SubCell"/>
</dbReference>
<dbReference type="SMART" id="SM00906">
    <property type="entry name" value="Fungal_trans"/>
    <property type="match status" value="1"/>
</dbReference>
<evidence type="ECO:0000256" key="4">
    <source>
        <dbReference type="ARBA" id="ARBA00023242"/>
    </source>
</evidence>
<evidence type="ECO:0000256" key="6">
    <source>
        <dbReference type="SAM" id="Phobius"/>
    </source>
</evidence>
<dbReference type="EMBL" id="AMGV01000009">
    <property type="protein sequence ID" value="KEF54632.1"/>
    <property type="molecule type" value="Genomic_DNA"/>
</dbReference>
<evidence type="ECO:0000313" key="9">
    <source>
        <dbReference type="Proteomes" id="UP000027920"/>
    </source>
</evidence>
<protein>
    <recommendedName>
        <fullName evidence="7">Xylanolytic transcriptional activator regulatory domain-containing protein</fullName>
    </recommendedName>
</protein>
<evidence type="ECO:0000256" key="5">
    <source>
        <dbReference type="SAM" id="MobiDB-lite"/>
    </source>
</evidence>
<evidence type="ECO:0000313" key="8">
    <source>
        <dbReference type="EMBL" id="KEF54632.1"/>
    </source>
</evidence>
<dbReference type="GO" id="GO:0006351">
    <property type="term" value="P:DNA-templated transcription"/>
    <property type="evidence" value="ECO:0007669"/>
    <property type="project" value="InterPro"/>
</dbReference>
<evidence type="ECO:0000256" key="3">
    <source>
        <dbReference type="ARBA" id="ARBA00023125"/>
    </source>
</evidence>
<organism evidence="8 9">
    <name type="scientific">Exophiala aquamarina CBS 119918</name>
    <dbReference type="NCBI Taxonomy" id="1182545"/>
    <lineage>
        <taxon>Eukaryota</taxon>
        <taxon>Fungi</taxon>
        <taxon>Dikarya</taxon>
        <taxon>Ascomycota</taxon>
        <taxon>Pezizomycotina</taxon>
        <taxon>Eurotiomycetes</taxon>
        <taxon>Chaetothyriomycetidae</taxon>
        <taxon>Chaetothyriales</taxon>
        <taxon>Herpotrichiellaceae</taxon>
        <taxon>Exophiala</taxon>
    </lineage>
</organism>
<dbReference type="InterPro" id="IPR007219">
    <property type="entry name" value="XnlR_reg_dom"/>
</dbReference>
<sequence>MYKLQAEEVASKPAENRFIAQKSIPMTIILSVTENSPLVPVAPRLKLLANIGAFPSRREHEAKFEVDPLQGTESVLQVQDTVSVPQPRTSGEAAGVLGRTPGTKPLSLSDEPNLELSDEEARVDTLATGTFSDEIETDIGHFGPSSNHEYFRTLSGIFAHLARDGLSTQPNTLNTWSVPRNLTASVADRRFHCSGALDYMALPDDHTAMALFNQFFTTIALTMPYFSKPTLIHEYTRLKGGRCQDFDRVHRALFNMIWAHGSSSVDSDDSEVYYRRAIGLLDSLTIRRTSQEMVQVCLLVTAFQQNNRRSVTSWTFHALSVKAAFQLGLQSQSSYQSLNSESQQLRKRLWFGVLNQDRLLSAALGRPCLIPKQHARIEPDDPKPTTIYLDAVSPDRIESWTYFRQVISISSIISDVIEVLYDHNIEATYSNIDNIVIRRLELHLDLERWRVVLPVLQNDFTAAKELASIVQAVQTFGGSFLPRYGAWFLANYSVFTASIHLFGVLLACARRPDLLSTSNISLADVRGFLNDALGTLQIVGQDSLMSQRGSSCFFKFLELFDSLLSSVRPEAVCEEQSISLCNPGLLNPQPPPEFTSGSMSSYIVQAADEFLFQHSESDYLWNNYGFPSQ</sequence>
<name>A0A072P4J5_9EURO</name>
<reference evidence="8 9" key="1">
    <citation type="submission" date="2013-03" db="EMBL/GenBank/DDBJ databases">
        <title>The Genome Sequence of Exophiala aquamarina CBS 119918.</title>
        <authorList>
            <consortium name="The Broad Institute Genomics Platform"/>
            <person name="Cuomo C."/>
            <person name="de Hoog S."/>
            <person name="Gorbushina A."/>
            <person name="Walker B."/>
            <person name="Young S.K."/>
            <person name="Zeng Q."/>
            <person name="Gargeya S."/>
            <person name="Fitzgerald M."/>
            <person name="Haas B."/>
            <person name="Abouelleil A."/>
            <person name="Allen A.W."/>
            <person name="Alvarado L."/>
            <person name="Arachchi H.M."/>
            <person name="Berlin A.M."/>
            <person name="Chapman S.B."/>
            <person name="Gainer-Dewar J."/>
            <person name="Goldberg J."/>
            <person name="Griggs A."/>
            <person name="Gujja S."/>
            <person name="Hansen M."/>
            <person name="Howarth C."/>
            <person name="Imamovic A."/>
            <person name="Ireland A."/>
            <person name="Larimer J."/>
            <person name="McCowan C."/>
            <person name="Murphy C."/>
            <person name="Pearson M."/>
            <person name="Poon T.W."/>
            <person name="Priest M."/>
            <person name="Roberts A."/>
            <person name="Saif S."/>
            <person name="Shea T."/>
            <person name="Sisk P."/>
            <person name="Sykes S."/>
            <person name="Wortman J."/>
            <person name="Nusbaum C."/>
            <person name="Birren B."/>
        </authorList>
    </citation>
    <scope>NUCLEOTIDE SEQUENCE [LARGE SCALE GENOMIC DNA]</scope>
    <source>
        <strain evidence="8 9">CBS 119918</strain>
    </source>
</reference>
<dbReference type="Proteomes" id="UP000027920">
    <property type="component" value="Unassembled WGS sequence"/>
</dbReference>
<proteinExistence type="predicted"/>
<feature type="transmembrane region" description="Helical" evidence="6">
    <location>
        <begin position="484"/>
        <end position="508"/>
    </location>
</feature>
<dbReference type="GO" id="GO:0003677">
    <property type="term" value="F:DNA binding"/>
    <property type="evidence" value="ECO:0007669"/>
    <property type="project" value="UniProtKB-KW"/>
</dbReference>
<accession>A0A072P4J5</accession>
<keyword evidence="6" id="KW-1133">Transmembrane helix</keyword>
<dbReference type="InterPro" id="IPR050987">
    <property type="entry name" value="AtrR-like"/>
</dbReference>
<dbReference type="HOGENOM" id="CLU_008511_0_2_1"/>
<dbReference type="Pfam" id="PF04082">
    <property type="entry name" value="Fungal_trans"/>
    <property type="match status" value="1"/>
</dbReference>
<keyword evidence="9" id="KW-1185">Reference proteome</keyword>
<dbReference type="OrthoDB" id="4159677at2759"/>
<dbReference type="AlphaFoldDB" id="A0A072P4J5"/>
<dbReference type="VEuPathDB" id="FungiDB:A1O9_09074"/>
<keyword evidence="6" id="KW-0812">Transmembrane</keyword>
<gene>
    <name evidence="8" type="ORF">A1O9_09074</name>
</gene>